<dbReference type="InterPro" id="IPR010982">
    <property type="entry name" value="Lambda_DNA-bd_dom_sf"/>
</dbReference>
<dbReference type="CDD" id="cd00093">
    <property type="entry name" value="HTH_XRE"/>
    <property type="match status" value="1"/>
</dbReference>
<evidence type="ECO:0000313" key="2">
    <source>
        <dbReference type="EMBL" id="NSJ80309.1"/>
    </source>
</evidence>
<dbReference type="InterPro" id="IPR001387">
    <property type="entry name" value="Cro/C1-type_HTH"/>
</dbReference>
<name>A0ABX2HZY0_ANAHA</name>
<feature type="domain" description="HTH cro/C1-type" evidence="1">
    <location>
        <begin position="10"/>
        <end position="65"/>
    </location>
</feature>
<sequence>MYYILDGKKIRELMEQQNMNVSKLSELSGVSQSCIRNILNEKAMSTRINTAMHLVGALNMDAETITCEDLLKLIKEVNV</sequence>
<keyword evidence="3" id="KW-1185">Reference proteome</keyword>
<dbReference type="Proteomes" id="UP001644750">
    <property type="component" value="Unassembled WGS sequence"/>
</dbReference>
<evidence type="ECO:0000313" key="3">
    <source>
        <dbReference type="Proteomes" id="UP001644750"/>
    </source>
</evidence>
<dbReference type="SMART" id="SM00530">
    <property type="entry name" value="HTH_XRE"/>
    <property type="match status" value="1"/>
</dbReference>
<dbReference type="PROSITE" id="PS50943">
    <property type="entry name" value="HTH_CROC1"/>
    <property type="match status" value="1"/>
</dbReference>
<gene>
    <name evidence="2" type="ORF">G5A72_12100</name>
</gene>
<dbReference type="Pfam" id="PF13443">
    <property type="entry name" value="HTH_26"/>
    <property type="match status" value="1"/>
</dbReference>
<proteinExistence type="predicted"/>
<dbReference type="RefSeq" id="WP_044924159.1">
    <property type="nucleotide sequence ID" value="NZ_BAABYN010000001.1"/>
</dbReference>
<dbReference type="EMBL" id="JAAITB010000028">
    <property type="protein sequence ID" value="NSJ80309.1"/>
    <property type="molecule type" value="Genomic_DNA"/>
</dbReference>
<reference evidence="2 3" key="1">
    <citation type="journal article" date="2020" name="Cell Host Microbe">
        <title>Functional and Genomic Variation between Human-Derived Isolates of Lachnospiraceae Reveals Inter- and Intra-Species Diversity.</title>
        <authorList>
            <person name="Sorbara M.T."/>
            <person name="Littmann E.R."/>
            <person name="Fontana E."/>
            <person name="Moody T.U."/>
            <person name="Kohout C.E."/>
            <person name="Gjonbalaj M."/>
            <person name="Eaton V."/>
            <person name="Seok R."/>
            <person name="Leiner I.M."/>
            <person name="Pamer E.G."/>
        </authorList>
    </citation>
    <scope>NUCLEOTIDE SEQUENCE [LARGE SCALE GENOMIC DNA]</scope>
    <source>
        <strain evidence="2 3">MSK.14.57</strain>
    </source>
</reference>
<dbReference type="Gene3D" id="1.10.260.40">
    <property type="entry name" value="lambda repressor-like DNA-binding domains"/>
    <property type="match status" value="1"/>
</dbReference>
<protein>
    <submittedName>
        <fullName evidence="2">Helix-turn-helix transcriptional regulator</fullName>
    </submittedName>
</protein>
<evidence type="ECO:0000259" key="1">
    <source>
        <dbReference type="PROSITE" id="PS50943"/>
    </source>
</evidence>
<dbReference type="SUPFAM" id="SSF47413">
    <property type="entry name" value="lambda repressor-like DNA-binding domains"/>
    <property type="match status" value="1"/>
</dbReference>
<organism evidence="2 3">
    <name type="scientific">Anaerostipes hadrus</name>
    <dbReference type="NCBI Taxonomy" id="649756"/>
    <lineage>
        <taxon>Bacteria</taxon>
        <taxon>Bacillati</taxon>
        <taxon>Bacillota</taxon>
        <taxon>Clostridia</taxon>
        <taxon>Lachnospirales</taxon>
        <taxon>Lachnospiraceae</taxon>
        <taxon>Anaerostipes</taxon>
    </lineage>
</organism>
<accession>A0ABX2HZY0</accession>
<comment type="caution">
    <text evidence="2">The sequence shown here is derived from an EMBL/GenBank/DDBJ whole genome shotgun (WGS) entry which is preliminary data.</text>
</comment>